<dbReference type="Proteomes" id="UP000435112">
    <property type="component" value="Unassembled WGS sequence"/>
</dbReference>
<evidence type="ECO:0000313" key="2">
    <source>
        <dbReference type="EMBL" id="KAE9329230.1"/>
    </source>
</evidence>
<sequence length="76" mass="7817">MGHMAEARVLNPNISATTEAFCGYNMGHMADARVLNPNISATTEAFGAYKVSVTTQSSGLDDGAAPASLCATPVLQ</sequence>
<organism evidence="1 4">
    <name type="scientific">Phytophthora rubi</name>
    <dbReference type="NCBI Taxonomy" id="129364"/>
    <lineage>
        <taxon>Eukaryota</taxon>
        <taxon>Sar</taxon>
        <taxon>Stramenopiles</taxon>
        <taxon>Oomycota</taxon>
        <taxon>Peronosporomycetes</taxon>
        <taxon>Peronosporales</taxon>
        <taxon>Peronosporaceae</taxon>
        <taxon>Phytophthora</taxon>
    </lineage>
</organism>
<dbReference type="AlphaFoldDB" id="A0A6A3L6X8"/>
<evidence type="ECO:0000313" key="4">
    <source>
        <dbReference type="Proteomes" id="UP000435112"/>
    </source>
</evidence>
<comment type="caution">
    <text evidence="1">The sequence shown here is derived from an EMBL/GenBank/DDBJ whole genome shotgun (WGS) entry which is preliminary data.</text>
</comment>
<proteinExistence type="predicted"/>
<dbReference type="Proteomes" id="UP000434957">
    <property type="component" value="Unassembled WGS sequence"/>
</dbReference>
<accession>A0A6A3L6X8</accession>
<protein>
    <submittedName>
        <fullName evidence="1">Uncharacterized protein</fullName>
    </submittedName>
</protein>
<name>A0A6A3L6X8_9STRA</name>
<gene>
    <name evidence="1" type="ORF">PR002_g14440</name>
    <name evidence="2" type="ORF">PR003_g15610</name>
</gene>
<keyword evidence="3" id="KW-1185">Reference proteome</keyword>
<reference evidence="1 4" key="1">
    <citation type="submission" date="2018-09" db="EMBL/GenBank/DDBJ databases">
        <title>Genomic investigation of the strawberry pathogen Phytophthora fragariae indicates pathogenicity is determined by transcriptional variation in three key races.</title>
        <authorList>
            <person name="Adams T.M."/>
            <person name="Armitage A.D."/>
            <person name="Sobczyk M.K."/>
            <person name="Bates H.J."/>
            <person name="Dunwell J.M."/>
            <person name="Nellist C.F."/>
            <person name="Harrison R.J."/>
        </authorList>
    </citation>
    <scope>NUCLEOTIDE SEQUENCE [LARGE SCALE GENOMIC DNA]</scope>
    <source>
        <strain evidence="1 4">SCRP324</strain>
        <strain evidence="2 3">SCRP333</strain>
    </source>
</reference>
<dbReference type="EMBL" id="QXFU01001002">
    <property type="protein sequence ID" value="KAE9013667.1"/>
    <property type="molecule type" value="Genomic_DNA"/>
</dbReference>
<dbReference type="EMBL" id="QXFT01001091">
    <property type="protein sequence ID" value="KAE9329230.1"/>
    <property type="molecule type" value="Genomic_DNA"/>
</dbReference>
<evidence type="ECO:0000313" key="1">
    <source>
        <dbReference type="EMBL" id="KAE9013667.1"/>
    </source>
</evidence>
<evidence type="ECO:0000313" key="3">
    <source>
        <dbReference type="Proteomes" id="UP000434957"/>
    </source>
</evidence>